<dbReference type="AlphaFoldDB" id="A0A550JJF4"/>
<feature type="active site" evidence="2">
    <location>
        <position position="656"/>
    </location>
</feature>
<name>A0A550JJF4_9BACT</name>
<feature type="region of interest" description="Disordered" evidence="4">
    <location>
        <begin position="185"/>
        <end position="205"/>
    </location>
</feature>
<evidence type="ECO:0000313" key="7">
    <source>
        <dbReference type="Proteomes" id="UP000317155"/>
    </source>
</evidence>
<feature type="active site" evidence="2">
    <location>
        <position position="699"/>
    </location>
</feature>
<dbReference type="InterPro" id="IPR046844">
    <property type="entry name" value="Lon-like_helical"/>
</dbReference>
<proteinExistence type="inferred from homology"/>
<dbReference type="InterPro" id="IPR041699">
    <property type="entry name" value="AAA_32"/>
</dbReference>
<keyword evidence="7" id="KW-1185">Reference proteome</keyword>
<dbReference type="Gene3D" id="3.40.50.300">
    <property type="entry name" value="P-loop containing nucleotide triphosphate hydrolases"/>
    <property type="match status" value="2"/>
</dbReference>
<dbReference type="Pfam" id="PF13654">
    <property type="entry name" value="AAA_32"/>
    <property type="match status" value="1"/>
</dbReference>
<keyword evidence="2" id="KW-0720">Serine protease</keyword>
<organism evidence="6 7">
    <name type="scientific">Trichloromonas acetexigens</name>
    <dbReference type="NCBI Taxonomy" id="38815"/>
    <lineage>
        <taxon>Bacteria</taxon>
        <taxon>Pseudomonadati</taxon>
        <taxon>Thermodesulfobacteriota</taxon>
        <taxon>Desulfuromonadia</taxon>
        <taxon>Desulfuromonadales</taxon>
        <taxon>Trichloromonadaceae</taxon>
        <taxon>Trichloromonas</taxon>
    </lineage>
</organism>
<accession>A0A550JJF4</accession>
<comment type="similarity">
    <text evidence="2">Belongs to the peptidase S16 family.</text>
</comment>
<comment type="catalytic activity">
    <reaction evidence="2">
        <text>Hydrolysis of proteins in presence of ATP.</text>
        <dbReference type="EC" id="3.4.21.53"/>
    </reaction>
</comment>
<comment type="caution">
    <text evidence="6">The sequence shown here is derived from an EMBL/GenBank/DDBJ whole genome shotgun (WGS) entry which is preliminary data.</text>
</comment>
<keyword evidence="2" id="KW-0378">Hydrolase</keyword>
<reference evidence="6 7" key="1">
    <citation type="submission" date="2019-07" db="EMBL/GenBank/DDBJ databases">
        <title>Insights of Desulfuromonas acetexigens electromicrobiology.</title>
        <authorList>
            <person name="Katuri K."/>
            <person name="Sapireddy V."/>
            <person name="Shaw D.R."/>
            <person name="Saikaly P."/>
        </authorList>
    </citation>
    <scope>NUCLEOTIDE SEQUENCE [LARGE SCALE GENOMIC DNA]</scope>
    <source>
        <strain evidence="6 7">2873</strain>
    </source>
</reference>
<dbReference type="OrthoDB" id="9758568at2"/>
<dbReference type="InterPro" id="IPR014721">
    <property type="entry name" value="Ribsml_uS5_D2-typ_fold_subgr"/>
</dbReference>
<keyword evidence="1 2" id="KW-0645">Protease</keyword>
<dbReference type="GO" id="GO:0006508">
    <property type="term" value="P:proteolysis"/>
    <property type="evidence" value="ECO:0007669"/>
    <property type="project" value="UniProtKB-KW"/>
</dbReference>
<dbReference type="PROSITE" id="PS51786">
    <property type="entry name" value="LON_PROTEOLYTIC"/>
    <property type="match status" value="1"/>
</dbReference>
<dbReference type="InterPro" id="IPR027065">
    <property type="entry name" value="Lon_Prtase"/>
</dbReference>
<dbReference type="PANTHER" id="PTHR10046">
    <property type="entry name" value="ATP DEPENDENT LON PROTEASE FAMILY MEMBER"/>
    <property type="match status" value="1"/>
</dbReference>
<dbReference type="GO" id="GO:0030163">
    <property type="term" value="P:protein catabolic process"/>
    <property type="evidence" value="ECO:0007669"/>
    <property type="project" value="InterPro"/>
</dbReference>
<feature type="domain" description="Lon proteolytic" evidence="5">
    <location>
        <begin position="566"/>
        <end position="761"/>
    </location>
</feature>
<evidence type="ECO:0000256" key="4">
    <source>
        <dbReference type="SAM" id="MobiDB-lite"/>
    </source>
</evidence>
<evidence type="ECO:0000313" key="6">
    <source>
        <dbReference type="EMBL" id="TRO83324.1"/>
    </source>
</evidence>
<dbReference type="EC" id="3.4.21.53" evidence="2"/>
<dbReference type="Proteomes" id="UP000317155">
    <property type="component" value="Unassembled WGS sequence"/>
</dbReference>
<dbReference type="GO" id="GO:0004176">
    <property type="term" value="F:ATP-dependent peptidase activity"/>
    <property type="evidence" value="ECO:0007669"/>
    <property type="project" value="UniProtKB-UniRule"/>
</dbReference>
<feature type="coiled-coil region" evidence="3">
    <location>
        <begin position="210"/>
        <end position="241"/>
    </location>
</feature>
<protein>
    <recommendedName>
        <fullName evidence="2">endopeptidase La</fullName>
        <ecNumber evidence="2">3.4.21.53</ecNumber>
    </recommendedName>
</protein>
<dbReference type="Pfam" id="PF05362">
    <property type="entry name" value="Lon_C"/>
    <property type="match status" value="1"/>
</dbReference>
<evidence type="ECO:0000256" key="2">
    <source>
        <dbReference type="PROSITE-ProRule" id="PRU01122"/>
    </source>
</evidence>
<keyword evidence="3" id="KW-0175">Coiled coil</keyword>
<evidence type="ECO:0000256" key="3">
    <source>
        <dbReference type="SAM" id="Coils"/>
    </source>
</evidence>
<dbReference type="Pfam" id="PF20436">
    <property type="entry name" value="LonB_AAA-LID"/>
    <property type="match status" value="1"/>
</dbReference>
<dbReference type="GO" id="GO:0005524">
    <property type="term" value="F:ATP binding"/>
    <property type="evidence" value="ECO:0007669"/>
    <property type="project" value="InterPro"/>
</dbReference>
<dbReference type="InterPro" id="IPR046843">
    <property type="entry name" value="LonB_AAA-LID"/>
</dbReference>
<gene>
    <name evidence="6" type="ORF">FL622_04365</name>
</gene>
<dbReference type="GO" id="GO:0004252">
    <property type="term" value="F:serine-type endopeptidase activity"/>
    <property type="evidence" value="ECO:0007669"/>
    <property type="project" value="UniProtKB-UniRule"/>
</dbReference>
<feature type="compositionally biased region" description="Acidic residues" evidence="4">
    <location>
        <begin position="194"/>
        <end position="204"/>
    </location>
</feature>
<dbReference type="InterPro" id="IPR008269">
    <property type="entry name" value="Lon_proteolytic"/>
</dbReference>
<dbReference type="PRINTS" id="PR00830">
    <property type="entry name" value="ENDOLAPTASE"/>
</dbReference>
<dbReference type="InterPro" id="IPR027417">
    <property type="entry name" value="P-loop_NTPase"/>
</dbReference>
<dbReference type="Gene3D" id="1.10.8.60">
    <property type="match status" value="1"/>
</dbReference>
<dbReference type="InterPro" id="IPR020568">
    <property type="entry name" value="Ribosomal_Su5_D2-typ_SF"/>
</dbReference>
<dbReference type="SUPFAM" id="SSF54211">
    <property type="entry name" value="Ribosomal protein S5 domain 2-like"/>
    <property type="match status" value="1"/>
</dbReference>
<evidence type="ECO:0000259" key="5">
    <source>
        <dbReference type="PROSITE" id="PS51786"/>
    </source>
</evidence>
<dbReference type="SUPFAM" id="SSF52540">
    <property type="entry name" value="P-loop containing nucleoside triphosphate hydrolases"/>
    <property type="match status" value="1"/>
</dbReference>
<dbReference type="EMBL" id="VJVV01000002">
    <property type="protein sequence ID" value="TRO83324.1"/>
    <property type="molecule type" value="Genomic_DNA"/>
</dbReference>
<evidence type="ECO:0000256" key="1">
    <source>
        <dbReference type="ARBA" id="ARBA00022670"/>
    </source>
</evidence>
<dbReference type="Gene3D" id="3.30.230.10">
    <property type="match status" value="1"/>
</dbReference>
<sequence length="803" mass="90135">MTMNHKKLAAEALSWQCDPAQFEFASTAELPPLEGTIGQDRAVTAIEFGLGIRDGGFNLFVLGEPGSGRSSTIRKLLNRRAADEPVPDDWCYLNDFKETGRAVCLRLPTGRGKELQKEMEALVTRLAEEIPKVFESKEYEQQKGQIAAAYQEKHRQLFERLEAEANRNRFVLQRSVSGLVLVPTKGGQPLSQQEYEELSDEEREGLDRSGSELQEHLAEVMRQVRDQEKEMRAETTKMEKELLLYAIGHLFEDLEARYGEHAQVLEHFADCKKDLLDRIDEFRPSEGPTLAIPGLKQLSQEPSFDRYRVNLFIDNSELTGAPVVYEANPTYFNVFGRLEHVIQMGNAITNFTMIKPGALHRANGGYLILDCREVLINVFTYEALKRSIRKREIRIEDMAEQFRLIATVSLKPQPVPLDCKIILIGTPQLYYLLYQFDQDFRKYFKVKADFDRMMKNTWENVQQYALFVASKCREESLRHFAPSGVARLVEYSARLIEDQGRLSSRFLDIADLIREASHYTERHGHELVGAEQVELAIEARIYRSNKVEERIQEFIEDGTLLVDTQGAVVGQVNGLSVYMLGDYSFGKPSRVTVRTFLGKGGMINIEREVKLSGPSHDKGVLILSGFFGERFAQDKPLAVAASICFEQSYGGVDGDSASSTELYGLLSSLSGLPIRQGIAVTGSVNQRGQIQPIGGVNEKIEGFYAVCKAFGLNGEQGVMIPVQNVKNLMLKPEVITAVREGRFHIWAVTTIDEGIEILTGVPAGEWQAGGSWPEGSVNALVDQRLRQMAEALHKFGAGKEGEK</sequence>
<dbReference type="Pfam" id="PF20437">
    <property type="entry name" value="LonC_helical"/>
    <property type="match status" value="1"/>
</dbReference>